<keyword evidence="4" id="KW-1185">Reference proteome</keyword>
<dbReference type="OrthoDB" id="9899341at2759"/>
<dbReference type="Proteomes" id="UP000789390">
    <property type="component" value="Unassembled WGS sequence"/>
</dbReference>
<dbReference type="GO" id="GO:0045747">
    <property type="term" value="P:positive regulation of Notch signaling pathway"/>
    <property type="evidence" value="ECO:0007669"/>
    <property type="project" value="TreeGrafter"/>
</dbReference>
<evidence type="ECO:0000256" key="1">
    <source>
        <dbReference type="SAM" id="Phobius"/>
    </source>
</evidence>
<gene>
    <name evidence="3" type="ORF">DGAL_LOCUS7914</name>
</gene>
<dbReference type="InterPro" id="IPR052835">
    <property type="entry name" value="Nepro"/>
</dbReference>
<dbReference type="GO" id="GO:0005634">
    <property type="term" value="C:nucleus"/>
    <property type="evidence" value="ECO:0007669"/>
    <property type="project" value="TreeGrafter"/>
</dbReference>
<protein>
    <recommendedName>
        <fullName evidence="2">Nucleolus and neural progenitor protein-like N-terminal domain-containing protein</fullName>
    </recommendedName>
</protein>
<comment type="caution">
    <text evidence="3">The sequence shown here is derived from an EMBL/GenBank/DDBJ whole genome shotgun (WGS) entry which is preliminary data.</text>
</comment>
<keyword evidence="1" id="KW-1133">Transmembrane helix</keyword>
<sequence>MQNTPLWNQLRLPCPSTSAHKVDLSVSTKFHGIMSSFLTNSSENPQKLKEFLMLMTSEVVILKRFLYKIAAVFSHDKSYKVLKQIHKTVNKLLETDLVSDLTSFLEQHTVSFANVMFVAPKPKYEYVQVRLQGTVKLLAYILSLCQFYGCIMIQKMRIGHFMNIVAISMAFTARIWALSLHMMYFLIKLYDSISNVFRTEGLIPKSMVSFIPEDYILPLSLGHWLKSDDTLKDMHPLLKRNQEIEKNHKKTEIWQSIKIDDCDREQLIQLKELVASTTGTKVEGNTNEHLSSIEVLSLLDKSYIAADIGELVLRKTVAPISKNKRKRAKKCKGNKLEN</sequence>
<dbReference type="InterPro" id="IPR027951">
    <property type="entry name" value="Nepro_N"/>
</dbReference>
<keyword evidence="1" id="KW-0472">Membrane</keyword>
<reference evidence="3" key="1">
    <citation type="submission" date="2021-11" db="EMBL/GenBank/DDBJ databases">
        <authorList>
            <person name="Schell T."/>
        </authorList>
    </citation>
    <scope>NUCLEOTIDE SEQUENCE</scope>
    <source>
        <strain evidence="3">M5</strain>
    </source>
</reference>
<dbReference type="PANTHER" id="PTHR34761:SF1">
    <property type="entry name" value="NUCLEOLUS AND NEURAL PROGENITOR PROTEIN"/>
    <property type="match status" value="1"/>
</dbReference>
<organism evidence="3 4">
    <name type="scientific">Daphnia galeata</name>
    <dbReference type="NCBI Taxonomy" id="27404"/>
    <lineage>
        <taxon>Eukaryota</taxon>
        <taxon>Metazoa</taxon>
        <taxon>Ecdysozoa</taxon>
        <taxon>Arthropoda</taxon>
        <taxon>Crustacea</taxon>
        <taxon>Branchiopoda</taxon>
        <taxon>Diplostraca</taxon>
        <taxon>Cladocera</taxon>
        <taxon>Anomopoda</taxon>
        <taxon>Daphniidae</taxon>
        <taxon>Daphnia</taxon>
    </lineage>
</organism>
<proteinExistence type="predicted"/>
<dbReference type="PANTHER" id="PTHR34761">
    <property type="entry name" value="NUCLEOLUS AND NEURAL PROGENITOR PROTEIN"/>
    <property type="match status" value="1"/>
</dbReference>
<keyword evidence="1" id="KW-0812">Transmembrane</keyword>
<feature type="transmembrane region" description="Helical" evidence="1">
    <location>
        <begin position="165"/>
        <end position="187"/>
    </location>
</feature>
<dbReference type="Pfam" id="PF14780">
    <property type="entry name" value="NEPRO_N"/>
    <property type="match status" value="1"/>
</dbReference>
<feature type="domain" description="Nucleolus and neural progenitor protein-like N-terminal" evidence="2">
    <location>
        <begin position="7"/>
        <end position="193"/>
    </location>
</feature>
<dbReference type="AlphaFoldDB" id="A0A8J2RNP0"/>
<evidence type="ECO:0000259" key="2">
    <source>
        <dbReference type="Pfam" id="PF14780"/>
    </source>
</evidence>
<dbReference type="EMBL" id="CAKKLH010000163">
    <property type="protein sequence ID" value="CAH0104982.1"/>
    <property type="molecule type" value="Genomic_DNA"/>
</dbReference>
<name>A0A8J2RNP0_9CRUS</name>
<evidence type="ECO:0000313" key="4">
    <source>
        <dbReference type="Proteomes" id="UP000789390"/>
    </source>
</evidence>
<accession>A0A8J2RNP0</accession>
<evidence type="ECO:0000313" key="3">
    <source>
        <dbReference type="EMBL" id="CAH0104982.1"/>
    </source>
</evidence>